<dbReference type="EMBL" id="GBRH01257073">
    <property type="protein sequence ID" value="JAD40822.1"/>
    <property type="molecule type" value="Transcribed_RNA"/>
</dbReference>
<dbReference type="AlphaFoldDB" id="A0A0A9A1A2"/>
<organism evidence="1">
    <name type="scientific">Arundo donax</name>
    <name type="common">Giant reed</name>
    <name type="synonym">Donax arundinaceus</name>
    <dbReference type="NCBI Taxonomy" id="35708"/>
    <lineage>
        <taxon>Eukaryota</taxon>
        <taxon>Viridiplantae</taxon>
        <taxon>Streptophyta</taxon>
        <taxon>Embryophyta</taxon>
        <taxon>Tracheophyta</taxon>
        <taxon>Spermatophyta</taxon>
        <taxon>Magnoliopsida</taxon>
        <taxon>Liliopsida</taxon>
        <taxon>Poales</taxon>
        <taxon>Poaceae</taxon>
        <taxon>PACMAD clade</taxon>
        <taxon>Arundinoideae</taxon>
        <taxon>Arundineae</taxon>
        <taxon>Arundo</taxon>
    </lineage>
</organism>
<reference evidence="1" key="1">
    <citation type="submission" date="2014-09" db="EMBL/GenBank/DDBJ databases">
        <authorList>
            <person name="Magalhaes I.L.F."/>
            <person name="Oliveira U."/>
            <person name="Santos F.R."/>
            <person name="Vidigal T.H.D.A."/>
            <person name="Brescovit A.D."/>
            <person name="Santos A.J."/>
        </authorList>
    </citation>
    <scope>NUCLEOTIDE SEQUENCE</scope>
    <source>
        <tissue evidence="1">Shoot tissue taken approximately 20 cm above the soil surface</tissue>
    </source>
</reference>
<proteinExistence type="predicted"/>
<accession>A0A0A9A1A2</accession>
<evidence type="ECO:0000313" key="1">
    <source>
        <dbReference type="EMBL" id="JAD40822.1"/>
    </source>
</evidence>
<protein>
    <submittedName>
        <fullName evidence="1">Uncharacterized protein</fullName>
    </submittedName>
</protein>
<name>A0A0A9A1A2_ARUDO</name>
<sequence>MTLILVDLLQMVSTFDAKPVGINLSSLPLNCIVVRIQLLYFAKLHMYYWLLPSYNKHTH</sequence>
<reference evidence="1" key="2">
    <citation type="journal article" date="2015" name="Data Brief">
        <title>Shoot transcriptome of the giant reed, Arundo donax.</title>
        <authorList>
            <person name="Barrero R.A."/>
            <person name="Guerrero F.D."/>
            <person name="Moolhuijzen P."/>
            <person name="Goolsby J.A."/>
            <person name="Tidwell J."/>
            <person name="Bellgard S.E."/>
            <person name="Bellgard M.I."/>
        </authorList>
    </citation>
    <scope>NUCLEOTIDE SEQUENCE</scope>
    <source>
        <tissue evidence="1">Shoot tissue taken approximately 20 cm above the soil surface</tissue>
    </source>
</reference>